<name>A0A834W0S1_9FABA</name>
<proteinExistence type="predicted"/>
<dbReference type="AlphaFoldDB" id="A0A834W0S1"/>
<organism evidence="1 2">
    <name type="scientific">Senna tora</name>
    <dbReference type="NCBI Taxonomy" id="362788"/>
    <lineage>
        <taxon>Eukaryota</taxon>
        <taxon>Viridiplantae</taxon>
        <taxon>Streptophyta</taxon>
        <taxon>Embryophyta</taxon>
        <taxon>Tracheophyta</taxon>
        <taxon>Spermatophyta</taxon>
        <taxon>Magnoliopsida</taxon>
        <taxon>eudicotyledons</taxon>
        <taxon>Gunneridae</taxon>
        <taxon>Pentapetalae</taxon>
        <taxon>rosids</taxon>
        <taxon>fabids</taxon>
        <taxon>Fabales</taxon>
        <taxon>Fabaceae</taxon>
        <taxon>Caesalpinioideae</taxon>
        <taxon>Cassia clade</taxon>
        <taxon>Senna</taxon>
    </lineage>
</organism>
<evidence type="ECO:0000313" key="1">
    <source>
        <dbReference type="EMBL" id="KAF7804982.1"/>
    </source>
</evidence>
<sequence length="78" mass="8550">MLKVVQVQCMQARWAWVMLGHGHGHGASLSLIFLILASEEKNVAQEMTWVRLILGCLIVYNNSTSAQPVSRGKTRAGG</sequence>
<dbReference type="EMBL" id="JAAIUW010000013">
    <property type="protein sequence ID" value="KAF7804982.1"/>
    <property type="molecule type" value="Genomic_DNA"/>
</dbReference>
<accession>A0A834W0S1</accession>
<evidence type="ECO:0000313" key="2">
    <source>
        <dbReference type="Proteomes" id="UP000634136"/>
    </source>
</evidence>
<comment type="caution">
    <text evidence="1">The sequence shown here is derived from an EMBL/GenBank/DDBJ whole genome shotgun (WGS) entry which is preliminary data.</text>
</comment>
<dbReference type="Proteomes" id="UP000634136">
    <property type="component" value="Unassembled WGS sequence"/>
</dbReference>
<protein>
    <submittedName>
        <fullName evidence="1">Uncharacterized protein</fullName>
    </submittedName>
</protein>
<keyword evidence="2" id="KW-1185">Reference proteome</keyword>
<gene>
    <name evidence="1" type="ORF">G2W53_044093</name>
</gene>
<reference evidence="1" key="1">
    <citation type="submission" date="2020-09" db="EMBL/GenBank/DDBJ databases">
        <title>Genome-Enabled Discovery of Anthraquinone Biosynthesis in Senna tora.</title>
        <authorList>
            <person name="Kang S.-H."/>
            <person name="Pandey R.P."/>
            <person name="Lee C.-M."/>
            <person name="Sim J.-S."/>
            <person name="Jeong J.-T."/>
            <person name="Choi B.-S."/>
            <person name="Jung M."/>
            <person name="Ginzburg D."/>
            <person name="Zhao K."/>
            <person name="Won S.Y."/>
            <person name="Oh T.-J."/>
            <person name="Yu Y."/>
            <person name="Kim N.-H."/>
            <person name="Lee O.R."/>
            <person name="Lee T.-H."/>
            <person name="Bashyal P."/>
            <person name="Kim T.-S."/>
            <person name="Lee W.-H."/>
            <person name="Kawkins C."/>
            <person name="Kim C.-K."/>
            <person name="Kim J.S."/>
            <person name="Ahn B.O."/>
            <person name="Rhee S.Y."/>
            <person name="Sohng J.K."/>
        </authorList>
    </citation>
    <scope>NUCLEOTIDE SEQUENCE</scope>
    <source>
        <tissue evidence="1">Leaf</tissue>
    </source>
</reference>